<name>A0A842I6U7_9RHOB</name>
<keyword evidence="2" id="KW-1185">Reference proteome</keyword>
<proteinExistence type="predicted"/>
<accession>A0A842I6U7</accession>
<evidence type="ECO:0000313" key="1">
    <source>
        <dbReference type="EMBL" id="MBC2834688.1"/>
    </source>
</evidence>
<comment type="caution">
    <text evidence="1">The sequence shown here is derived from an EMBL/GenBank/DDBJ whole genome shotgun (WGS) entry which is preliminary data.</text>
</comment>
<organism evidence="1 2">
    <name type="scientific">Paragemmobacter straminiformis</name>
    <dbReference type="NCBI Taxonomy" id="2045119"/>
    <lineage>
        <taxon>Bacteria</taxon>
        <taxon>Pseudomonadati</taxon>
        <taxon>Pseudomonadota</taxon>
        <taxon>Alphaproteobacteria</taxon>
        <taxon>Rhodobacterales</taxon>
        <taxon>Paracoccaceae</taxon>
        <taxon>Paragemmobacter</taxon>
    </lineage>
</organism>
<sequence length="116" mass="12767">MMARRNFIREVRHLIPKPTPDHRDAATVHQLATARAVQAVRDLDPTLSSDDAEMVTRGLRLAFDTAVETARRHWIGGVPSSADLSAIRRRLCRSFGLTGDELDAALTGHPMPATVD</sequence>
<reference evidence="1 2" key="1">
    <citation type="journal article" date="2017" name="Int. J. Syst. Evol. Microbiol.">
        <title>Gemmobacter straminiformis sp. nov., isolated from an artificial fountain.</title>
        <authorList>
            <person name="Kang J.Y."/>
            <person name="Kim M.J."/>
            <person name="Chun J."/>
            <person name="Son K.P."/>
            <person name="Jahng K.Y."/>
        </authorList>
    </citation>
    <scope>NUCLEOTIDE SEQUENCE [LARGE SCALE GENOMIC DNA]</scope>
    <source>
        <strain evidence="1 2">CAM-8</strain>
    </source>
</reference>
<dbReference type="EMBL" id="JACLQD010000001">
    <property type="protein sequence ID" value="MBC2834688.1"/>
    <property type="molecule type" value="Genomic_DNA"/>
</dbReference>
<dbReference type="RefSeq" id="WP_185796265.1">
    <property type="nucleotide sequence ID" value="NZ_JACLQD010000001.1"/>
</dbReference>
<dbReference type="Proteomes" id="UP000555411">
    <property type="component" value="Unassembled WGS sequence"/>
</dbReference>
<evidence type="ECO:0000313" key="2">
    <source>
        <dbReference type="Proteomes" id="UP000555411"/>
    </source>
</evidence>
<dbReference type="AlphaFoldDB" id="A0A842I6U7"/>
<gene>
    <name evidence="1" type="ORF">H7F16_04170</name>
</gene>
<protein>
    <submittedName>
        <fullName evidence="1">Uncharacterized protein</fullName>
    </submittedName>
</protein>